<dbReference type="AlphaFoldDB" id="A0A850DQ06"/>
<name>A0A850DQ06_9MICO</name>
<dbReference type="InterPro" id="IPR029044">
    <property type="entry name" value="Nucleotide-diphossugar_trans"/>
</dbReference>
<feature type="transmembrane region" description="Helical" evidence="2">
    <location>
        <begin position="396"/>
        <end position="415"/>
    </location>
</feature>
<evidence type="ECO:0000256" key="2">
    <source>
        <dbReference type="SAM" id="Phobius"/>
    </source>
</evidence>
<keyword evidence="2" id="KW-1133">Transmembrane helix</keyword>
<feature type="region of interest" description="Disordered" evidence="1">
    <location>
        <begin position="962"/>
        <end position="983"/>
    </location>
</feature>
<feature type="transmembrane region" description="Helical" evidence="2">
    <location>
        <begin position="319"/>
        <end position="338"/>
    </location>
</feature>
<evidence type="ECO:0000256" key="1">
    <source>
        <dbReference type="SAM" id="MobiDB-lite"/>
    </source>
</evidence>
<dbReference type="PANTHER" id="PTHR43685:SF3">
    <property type="entry name" value="SLR2126 PROTEIN"/>
    <property type="match status" value="1"/>
</dbReference>
<feature type="region of interest" description="Disordered" evidence="1">
    <location>
        <begin position="1"/>
        <end position="41"/>
    </location>
</feature>
<comment type="caution">
    <text evidence="3">The sequence shown here is derived from an EMBL/GenBank/DDBJ whole genome shotgun (WGS) entry which is preliminary data.</text>
</comment>
<dbReference type="PANTHER" id="PTHR43685">
    <property type="entry name" value="GLYCOSYLTRANSFERASE"/>
    <property type="match status" value="1"/>
</dbReference>
<dbReference type="Gene3D" id="3.90.550.10">
    <property type="entry name" value="Spore Coat Polysaccharide Biosynthesis Protein SpsA, Chain A"/>
    <property type="match status" value="1"/>
</dbReference>
<protein>
    <submittedName>
        <fullName evidence="3">Glycosyltransferase family 2 protein</fullName>
    </submittedName>
</protein>
<feature type="transmembrane region" description="Helical" evidence="2">
    <location>
        <begin position="757"/>
        <end position="777"/>
    </location>
</feature>
<gene>
    <name evidence="3" type="ORF">HP467_00860</name>
</gene>
<dbReference type="GO" id="GO:0016740">
    <property type="term" value="F:transferase activity"/>
    <property type="evidence" value="ECO:0007669"/>
    <property type="project" value="UniProtKB-KW"/>
</dbReference>
<dbReference type="RefSeq" id="WP_175324894.1">
    <property type="nucleotide sequence ID" value="NZ_BAAAWP010000001.1"/>
</dbReference>
<evidence type="ECO:0000313" key="3">
    <source>
        <dbReference type="EMBL" id="NUU26669.1"/>
    </source>
</evidence>
<feature type="transmembrane region" description="Helical" evidence="2">
    <location>
        <begin position="723"/>
        <end position="745"/>
    </location>
</feature>
<feature type="compositionally biased region" description="Basic and acidic residues" evidence="1">
    <location>
        <begin position="12"/>
        <end position="35"/>
    </location>
</feature>
<feature type="transmembrane region" description="Helical" evidence="2">
    <location>
        <begin position="556"/>
        <end position="586"/>
    </location>
</feature>
<keyword evidence="2" id="KW-0472">Membrane</keyword>
<proteinExistence type="predicted"/>
<reference evidence="3 4" key="1">
    <citation type="submission" date="2020-05" db="EMBL/GenBank/DDBJ databases">
        <title>Genome Sequencing of Type Strains.</title>
        <authorList>
            <person name="Lemaire J.F."/>
            <person name="Inderbitzin P."/>
            <person name="Gregorio O.A."/>
            <person name="Collins S.B."/>
            <person name="Wespe N."/>
            <person name="Knight-Connoni V."/>
        </authorList>
    </citation>
    <scope>NUCLEOTIDE SEQUENCE [LARGE SCALE GENOMIC DNA]</scope>
    <source>
        <strain evidence="3 4">DSM 20512</strain>
    </source>
</reference>
<dbReference type="EMBL" id="JABMCG010000048">
    <property type="protein sequence ID" value="NUU26669.1"/>
    <property type="molecule type" value="Genomic_DNA"/>
</dbReference>
<feature type="transmembrane region" description="Helical" evidence="2">
    <location>
        <begin position="689"/>
        <end position="711"/>
    </location>
</feature>
<keyword evidence="3" id="KW-0808">Transferase</keyword>
<sequence length="983" mass="102926">MQTSPAQSLPRPESDRSRSDDGRPRVDESRPDQARTGRPRVTAVLVTANGGEHLDRTIDGLVEQTRHPENLVVVDLGSTDGSTADIALGGSAGLVRLPAGRPFGEAVARGEREAPSAPDDEPAEEWLWILGHDNAPAPTALAEMLSAVEIAPSVVVAGPKLVAVDDPSLIRAFGESTTRTGRSLTLVQDELDQGQHGRHTDVLGVAAAGMLVRRSVWRDLGGFDPALPDVDAALDFCIRARLAGHRVAVVPEARVTSAGPIEEFGRKRVSEARRVRAHRQAQLHRRLTYAPAGLLWLHWLTLVPFAIGRAIGHLVAKHPAAVSGELAAAFSVAFGGGVRRARRNVQRTRRVGWAAVEPLRVSWRRLHEHRTTTRDVELARVEDAPIARASFLGDGGVWVVLAAAVLSVVTLWPLLGTPALTGGGLLPLSTDVGRLWQNVGYGWHSIGTGSTGPSDPFAAVVALLGSITAWSPSTSVVLVMLLAMPVSALGAWFAVRKVTTRSWVPVVGAALYAIAPSLIGAVTTGHLGAVIAHLTLPWLVLAVLEAHRSWAWASGASLLFAVVAASAPSLLPVLLLGWLVSVVVGWRRAHRRVFIPVPTVVLFLPLVLEQIARGNPLAVFADPGVPSATRAPSALQLAIGQPLPDWNGWLPVVGSIDAGAVLVALPIVMAVLALPVALLAIGSLLGHRWHVAGAALVLALVGYATAFGATHLTVTGVGSTTTIVWPGSALSVYWLALVLAACVGIDVLPRTAPATSLVATVFVGIAVAPAFAAFTLGNAVVAPTTGRVLSAYVNAEAQANPDVGTLVVDPQPDGSLAVALERGQGSTLDDQSTLDATVLRLSPAGTRLTTLAGNLASRSGYDPEPALRELGISFVLLQDAPSDDAAQAVYDRAAGAIGQDARFTSIGETATGRLFHYDGQVDRVTGGSAATQATHVLYLVVLGIVFGAAALLAVPTAPRRRRATSNVIEAEEPATTFDEERDE</sequence>
<organism evidence="3 4">
    <name type="scientific">Curtobacterium citreum</name>
    <dbReference type="NCBI Taxonomy" id="2036"/>
    <lineage>
        <taxon>Bacteria</taxon>
        <taxon>Bacillati</taxon>
        <taxon>Actinomycetota</taxon>
        <taxon>Actinomycetes</taxon>
        <taxon>Micrococcales</taxon>
        <taxon>Microbacteriaceae</taxon>
        <taxon>Curtobacterium</taxon>
    </lineage>
</organism>
<dbReference type="Proteomes" id="UP000539146">
    <property type="component" value="Unassembled WGS sequence"/>
</dbReference>
<dbReference type="SUPFAM" id="SSF53448">
    <property type="entry name" value="Nucleotide-diphospho-sugar transferases"/>
    <property type="match status" value="1"/>
</dbReference>
<keyword evidence="2" id="KW-0812">Transmembrane</keyword>
<dbReference type="InterPro" id="IPR050834">
    <property type="entry name" value="Glycosyltransf_2"/>
</dbReference>
<dbReference type="Pfam" id="PF13641">
    <property type="entry name" value="Glyco_tranf_2_3"/>
    <property type="match status" value="1"/>
</dbReference>
<evidence type="ECO:0000313" key="4">
    <source>
        <dbReference type="Proteomes" id="UP000539146"/>
    </source>
</evidence>
<feature type="transmembrane region" description="Helical" evidence="2">
    <location>
        <begin position="658"/>
        <end position="682"/>
    </location>
</feature>
<feature type="transmembrane region" description="Helical" evidence="2">
    <location>
        <begin position="507"/>
        <end position="536"/>
    </location>
</feature>
<feature type="transmembrane region" description="Helical" evidence="2">
    <location>
        <begin position="936"/>
        <end position="954"/>
    </location>
</feature>
<feature type="transmembrane region" description="Helical" evidence="2">
    <location>
        <begin position="476"/>
        <end position="495"/>
    </location>
</feature>
<accession>A0A850DQ06</accession>
<feature type="compositionally biased region" description="Acidic residues" evidence="1">
    <location>
        <begin position="969"/>
        <end position="983"/>
    </location>
</feature>
<feature type="transmembrane region" description="Helical" evidence="2">
    <location>
        <begin position="287"/>
        <end position="307"/>
    </location>
</feature>
<feature type="transmembrane region" description="Helical" evidence="2">
    <location>
        <begin position="593"/>
        <end position="612"/>
    </location>
</feature>